<evidence type="ECO:0000313" key="1">
    <source>
        <dbReference type="EMBL" id="PPQ74066.1"/>
    </source>
</evidence>
<reference evidence="1 2" key="1">
    <citation type="journal article" date="2018" name="Evol. Lett.">
        <title>Horizontal gene cluster transfer increased hallucinogenic mushroom diversity.</title>
        <authorList>
            <person name="Reynolds H.T."/>
            <person name="Vijayakumar V."/>
            <person name="Gluck-Thaler E."/>
            <person name="Korotkin H.B."/>
            <person name="Matheny P.B."/>
            <person name="Slot J.C."/>
        </authorList>
    </citation>
    <scope>NUCLEOTIDE SEQUENCE [LARGE SCALE GENOMIC DNA]</scope>
    <source>
        <strain evidence="1 2">SRW20</strain>
    </source>
</reference>
<dbReference type="Proteomes" id="UP000284706">
    <property type="component" value="Unassembled WGS sequence"/>
</dbReference>
<proteinExistence type="predicted"/>
<organism evidence="1 2">
    <name type="scientific">Gymnopilus dilepis</name>
    <dbReference type="NCBI Taxonomy" id="231916"/>
    <lineage>
        <taxon>Eukaryota</taxon>
        <taxon>Fungi</taxon>
        <taxon>Dikarya</taxon>
        <taxon>Basidiomycota</taxon>
        <taxon>Agaricomycotina</taxon>
        <taxon>Agaricomycetes</taxon>
        <taxon>Agaricomycetidae</taxon>
        <taxon>Agaricales</taxon>
        <taxon>Agaricineae</taxon>
        <taxon>Hymenogastraceae</taxon>
        <taxon>Gymnopilus</taxon>
    </lineage>
</organism>
<comment type="caution">
    <text evidence="1">The sequence shown here is derived from an EMBL/GenBank/DDBJ whole genome shotgun (WGS) entry which is preliminary data.</text>
</comment>
<name>A0A409W6D3_9AGAR</name>
<accession>A0A409W6D3</accession>
<dbReference type="InParanoid" id="A0A409W6D3"/>
<gene>
    <name evidence="1" type="ORF">CVT26_006947</name>
</gene>
<dbReference type="AlphaFoldDB" id="A0A409W6D3"/>
<sequence length="138" mass="14802">MPRLLVHVFIVSQRLADSMTSTPAHDAQLSWPQRVAGFQPPPTAAIKIMGFCYPSTVFMTPFKVIIAALAMVPLDSFPTVPSGSTFLPTLPSTQHQASRFISTESASGSTGGQTILVHVHSLPTLNSQKTAQASRLEL</sequence>
<keyword evidence="2" id="KW-1185">Reference proteome</keyword>
<protein>
    <submittedName>
        <fullName evidence="1">Uncharacterized protein</fullName>
    </submittedName>
</protein>
<dbReference type="EMBL" id="NHYE01005366">
    <property type="protein sequence ID" value="PPQ74066.1"/>
    <property type="molecule type" value="Genomic_DNA"/>
</dbReference>
<evidence type="ECO:0000313" key="2">
    <source>
        <dbReference type="Proteomes" id="UP000284706"/>
    </source>
</evidence>